<gene>
    <name evidence="1" type="ORF">RPERSI_LOCUS7839</name>
</gene>
<feature type="non-terminal residue" evidence="1">
    <location>
        <position position="152"/>
    </location>
</feature>
<evidence type="ECO:0000313" key="1">
    <source>
        <dbReference type="EMBL" id="CAG8650078.1"/>
    </source>
</evidence>
<organism evidence="1 2">
    <name type="scientific">Racocetra persica</name>
    <dbReference type="NCBI Taxonomy" id="160502"/>
    <lineage>
        <taxon>Eukaryota</taxon>
        <taxon>Fungi</taxon>
        <taxon>Fungi incertae sedis</taxon>
        <taxon>Mucoromycota</taxon>
        <taxon>Glomeromycotina</taxon>
        <taxon>Glomeromycetes</taxon>
        <taxon>Diversisporales</taxon>
        <taxon>Gigasporaceae</taxon>
        <taxon>Racocetra</taxon>
    </lineage>
</organism>
<dbReference type="EMBL" id="CAJVQC010013642">
    <property type="protein sequence ID" value="CAG8650078.1"/>
    <property type="molecule type" value="Genomic_DNA"/>
</dbReference>
<evidence type="ECO:0000313" key="2">
    <source>
        <dbReference type="Proteomes" id="UP000789920"/>
    </source>
</evidence>
<sequence length="152" mass="17641">MYMAKPTTSTARLSLVLDDIIPSLKEYTFSKEKSLHEGKLYWKNRKTVSSCNMCRTLISNKNRNKAKENIEKEIKRHQNLAYTQDQLTDVLLDFLDPYEDFDNAKLCSQVLNIDIAVFLNSFIDHIETSNEDELNKLIAYRIIKLVSKADGF</sequence>
<name>A0ACA9NK64_9GLOM</name>
<proteinExistence type="predicted"/>
<dbReference type="Proteomes" id="UP000789920">
    <property type="component" value="Unassembled WGS sequence"/>
</dbReference>
<protein>
    <submittedName>
        <fullName evidence="1">35357_t:CDS:1</fullName>
    </submittedName>
</protein>
<keyword evidence="2" id="KW-1185">Reference proteome</keyword>
<accession>A0ACA9NK64</accession>
<comment type="caution">
    <text evidence="1">The sequence shown here is derived from an EMBL/GenBank/DDBJ whole genome shotgun (WGS) entry which is preliminary data.</text>
</comment>
<reference evidence="1" key="1">
    <citation type="submission" date="2021-06" db="EMBL/GenBank/DDBJ databases">
        <authorList>
            <person name="Kallberg Y."/>
            <person name="Tangrot J."/>
            <person name="Rosling A."/>
        </authorList>
    </citation>
    <scope>NUCLEOTIDE SEQUENCE</scope>
    <source>
        <strain evidence="1">MA461A</strain>
    </source>
</reference>